<accession>A0ABN2XN55</accession>
<dbReference type="EMBL" id="BAAAQQ010000001">
    <property type="protein sequence ID" value="GAA2113186.1"/>
    <property type="molecule type" value="Genomic_DNA"/>
</dbReference>
<evidence type="ECO:0008006" key="3">
    <source>
        <dbReference type="Google" id="ProtNLM"/>
    </source>
</evidence>
<evidence type="ECO:0000313" key="1">
    <source>
        <dbReference type="EMBL" id="GAA2113186.1"/>
    </source>
</evidence>
<comment type="caution">
    <text evidence="1">The sequence shown here is derived from an EMBL/GenBank/DDBJ whole genome shotgun (WGS) entry which is preliminary data.</text>
</comment>
<organism evidence="1 2">
    <name type="scientific">Nocardioides bigeumensis</name>
    <dbReference type="NCBI Taxonomy" id="433657"/>
    <lineage>
        <taxon>Bacteria</taxon>
        <taxon>Bacillati</taxon>
        <taxon>Actinomycetota</taxon>
        <taxon>Actinomycetes</taxon>
        <taxon>Propionibacteriales</taxon>
        <taxon>Nocardioidaceae</taxon>
        <taxon>Nocardioides</taxon>
    </lineage>
</organism>
<proteinExistence type="predicted"/>
<protein>
    <recommendedName>
        <fullName evidence="3">DUF3046 domain-containing protein</fullName>
    </recommendedName>
</protein>
<name>A0ABN2XN55_9ACTN</name>
<reference evidence="1 2" key="1">
    <citation type="journal article" date="2019" name="Int. J. Syst. Evol. Microbiol.">
        <title>The Global Catalogue of Microorganisms (GCM) 10K type strain sequencing project: providing services to taxonomists for standard genome sequencing and annotation.</title>
        <authorList>
            <consortium name="The Broad Institute Genomics Platform"/>
            <consortium name="The Broad Institute Genome Sequencing Center for Infectious Disease"/>
            <person name="Wu L."/>
            <person name="Ma J."/>
        </authorList>
    </citation>
    <scope>NUCLEOTIDE SEQUENCE [LARGE SCALE GENOMIC DNA]</scope>
    <source>
        <strain evidence="1 2">JCM 16021</strain>
    </source>
</reference>
<dbReference type="InterPro" id="IPR021408">
    <property type="entry name" value="DUF3046"/>
</dbReference>
<dbReference type="RefSeq" id="WP_344301478.1">
    <property type="nucleotide sequence ID" value="NZ_BAAAQQ010000001.1"/>
</dbReference>
<keyword evidence="2" id="KW-1185">Reference proteome</keyword>
<sequence>MKHTEFWGRMEAALGSAYARSWAHDFVMAELGDRTVEQALAAGLPPKQVWLAVWRALELPMSER</sequence>
<dbReference type="Proteomes" id="UP001500575">
    <property type="component" value="Unassembled WGS sequence"/>
</dbReference>
<evidence type="ECO:0000313" key="2">
    <source>
        <dbReference type="Proteomes" id="UP001500575"/>
    </source>
</evidence>
<gene>
    <name evidence="1" type="ORF">GCM10009843_00590</name>
</gene>
<dbReference type="Pfam" id="PF11248">
    <property type="entry name" value="DUF3046"/>
    <property type="match status" value="1"/>
</dbReference>